<dbReference type="AlphaFoldDB" id="A0A7J9F306"/>
<reference evidence="1 2" key="1">
    <citation type="journal article" date="2019" name="Genome Biol. Evol.">
        <title>Insights into the evolution of the New World diploid cottons (Gossypium, subgenus Houzingenia) based on genome sequencing.</title>
        <authorList>
            <person name="Grover C.E."/>
            <person name="Arick M.A. 2nd"/>
            <person name="Thrash A."/>
            <person name="Conover J.L."/>
            <person name="Sanders W.S."/>
            <person name="Peterson D.G."/>
            <person name="Frelichowski J.E."/>
            <person name="Scheffler J.A."/>
            <person name="Scheffler B.E."/>
            <person name="Wendel J.F."/>
        </authorList>
    </citation>
    <scope>NUCLEOTIDE SEQUENCE [LARGE SCALE GENOMIC DNA]</scope>
    <source>
        <strain evidence="1">8</strain>
        <tissue evidence="1">Leaf</tissue>
    </source>
</reference>
<proteinExistence type="predicted"/>
<evidence type="ECO:0000313" key="1">
    <source>
        <dbReference type="EMBL" id="MBA0779558.1"/>
    </source>
</evidence>
<protein>
    <submittedName>
        <fullName evidence="1">Uncharacterized protein</fullName>
    </submittedName>
</protein>
<gene>
    <name evidence="1" type="ORF">Gotri_003805</name>
</gene>
<keyword evidence="2" id="KW-1185">Reference proteome</keyword>
<comment type="caution">
    <text evidence="1">The sequence shown here is derived from an EMBL/GenBank/DDBJ whole genome shotgun (WGS) entry which is preliminary data.</text>
</comment>
<dbReference type="EMBL" id="JABEZW010000011">
    <property type="protein sequence ID" value="MBA0779558.1"/>
    <property type="molecule type" value="Genomic_DNA"/>
</dbReference>
<organism evidence="1 2">
    <name type="scientific">Gossypium trilobum</name>
    <dbReference type="NCBI Taxonomy" id="34281"/>
    <lineage>
        <taxon>Eukaryota</taxon>
        <taxon>Viridiplantae</taxon>
        <taxon>Streptophyta</taxon>
        <taxon>Embryophyta</taxon>
        <taxon>Tracheophyta</taxon>
        <taxon>Spermatophyta</taxon>
        <taxon>Magnoliopsida</taxon>
        <taxon>eudicotyledons</taxon>
        <taxon>Gunneridae</taxon>
        <taxon>Pentapetalae</taxon>
        <taxon>rosids</taxon>
        <taxon>malvids</taxon>
        <taxon>Malvales</taxon>
        <taxon>Malvaceae</taxon>
        <taxon>Malvoideae</taxon>
        <taxon>Gossypium</taxon>
    </lineage>
</organism>
<feature type="non-terminal residue" evidence="1">
    <location>
        <position position="42"/>
    </location>
</feature>
<name>A0A7J9F306_9ROSI</name>
<accession>A0A7J9F306</accession>
<sequence>MNWLKRNFGGLNAEPSEVEREQHARTYILMIIGVLLILDKSR</sequence>
<evidence type="ECO:0000313" key="2">
    <source>
        <dbReference type="Proteomes" id="UP000593568"/>
    </source>
</evidence>
<dbReference type="Proteomes" id="UP000593568">
    <property type="component" value="Unassembled WGS sequence"/>
</dbReference>